<dbReference type="GO" id="GO:0016832">
    <property type="term" value="F:aldehyde-lyase activity"/>
    <property type="evidence" value="ECO:0007669"/>
    <property type="project" value="TreeGrafter"/>
</dbReference>
<sequence>MDDTIAILITWTTYGTWMPGDARGWRKRKGGPQLPQPLLADWCRKQMKGEAVLLEPHHRDAVETACRQHSEHRGWHLLAVSARTNHVHVVITANAKPQTVRDQLKANCTAALRRLAKPLSVGKTWTKGGDCELLNDDEDIHDAVIYVSEAQERKGREQPNEPTALAAGIASRRSRTTTSTPAASAVGSGNPNMKNTEKIHSMLELSHFIGQEHRDLAILGEGNTSAKIDDETFLVKASGSCLESLGEDDAVACRFDTLLPMLDENDISDQEIEDRLLACRVDPNAKKPSVETLFHAYLLSLPGVEFVGHTHSIAVNQILCSTHAEKFATNRLFPDEVVCCGTRSVFVPYVDPGLALSQVIREKTEAFINEMGSTPRVILLQNHGLITIGKTPGAVKAAMLMAHKAAQIFVGAASLGGPVFMSDADVDRIANRIDEHYRQKALKL</sequence>
<dbReference type="GO" id="GO:0005829">
    <property type="term" value="C:cytosol"/>
    <property type="evidence" value="ECO:0007669"/>
    <property type="project" value="TreeGrafter"/>
</dbReference>
<dbReference type="GO" id="GO:0019323">
    <property type="term" value="P:pentose catabolic process"/>
    <property type="evidence" value="ECO:0007669"/>
    <property type="project" value="TreeGrafter"/>
</dbReference>
<dbReference type="Proteomes" id="UP000010959">
    <property type="component" value="Unassembled WGS sequence"/>
</dbReference>
<dbReference type="AlphaFoldDB" id="L7CES0"/>
<accession>L7CES0</accession>
<dbReference type="Pfam" id="PF00596">
    <property type="entry name" value="Aldolase_II"/>
    <property type="match status" value="1"/>
</dbReference>
<dbReference type="InterPro" id="IPR050197">
    <property type="entry name" value="Aldolase_class_II_sugar_metab"/>
</dbReference>
<protein>
    <submittedName>
        <fullName evidence="5">Protein containing Class II aldolase/adducin</fullName>
        <ecNumber evidence="5">5.1.3.4</ecNumber>
    </submittedName>
</protein>
<name>L7CES0_RHOBT</name>
<evidence type="ECO:0000259" key="4">
    <source>
        <dbReference type="SMART" id="SM01007"/>
    </source>
</evidence>
<dbReference type="PATRIC" id="fig|993516.3.peg.3539"/>
<keyword evidence="5" id="KW-0413">Isomerase</keyword>
<organism evidence="5 6">
    <name type="scientific">Rhodopirellula baltica SWK14</name>
    <dbReference type="NCBI Taxonomy" id="993516"/>
    <lineage>
        <taxon>Bacteria</taxon>
        <taxon>Pseudomonadati</taxon>
        <taxon>Planctomycetota</taxon>
        <taxon>Planctomycetia</taxon>
        <taxon>Pirellulales</taxon>
        <taxon>Pirellulaceae</taxon>
        <taxon>Rhodopirellula</taxon>
    </lineage>
</organism>
<dbReference type="InterPro" id="IPR036515">
    <property type="entry name" value="Transposase_17_sf"/>
</dbReference>
<keyword evidence="2" id="KW-0456">Lyase</keyword>
<keyword evidence="1" id="KW-0479">Metal-binding</keyword>
<dbReference type="Gene3D" id="3.40.225.10">
    <property type="entry name" value="Class II aldolase/adducin N-terminal domain"/>
    <property type="match status" value="1"/>
</dbReference>
<dbReference type="InterPro" id="IPR001303">
    <property type="entry name" value="Aldolase_II/adducin_N"/>
</dbReference>
<reference evidence="5 6" key="1">
    <citation type="journal article" date="2013" name="Mar. Genomics">
        <title>Expression of sulfatases in Rhodopirellula baltica and the diversity of sulfatases in the genus Rhodopirellula.</title>
        <authorList>
            <person name="Wegner C.E."/>
            <person name="Richter-Heitmann T."/>
            <person name="Klindworth A."/>
            <person name="Klockow C."/>
            <person name="Richter M."/>
            <person name="Achstetter T."/>
            <person name="Glockner F.O."/>
            <person name="Harder J."/>
        </authorList>
    </citation>
    <scope>NUCLEOTIDE SEQUENCE [LARGE SCALE GENOMIC DNA]</scope>
    <source>
        <strain evidence="5 6">SWK14</strain>
    </source>
</reference>
<evidence type="ECO:0000313" key="6">
    <source>
        <dbReference type="Proteomes" id="UP000010959"/>
    </source>
</evidence>
<dbReference type="InterPro" id="IPR036409">
    <property type="entry name" value="Aldolase_II/adducin_N_sf"/>
</dbReference>
<dbReference type="PANTHER" id="PTHR22789:SF0">
    <property type="entry name" value="3-OXO-TETRONATE 4-PHOSPHATE DECARBOXYLASE-RELATED"/>
    <property type="match status" value="1"/>
</dbReference>
<comment type="caution">
    <text evidence="5">The sequence shown here is derived from an EMBL/GenBank/DDBJ whole genome shotgun (WGS) entry which is preliminary data.</text>
</comment>
<dbReference type="GO" id="GO:0046872">
    <property type="term" value="F:metal ion binding"/>
    <property type="evidence" value="ECO:0007669"/>
    <property type="project" value="UniProtKB-KW"/>
</dbReference>
<dbReference type="Gene3D" id="3.30.70.1290">
    <property type="entry name" value="Transposase IS200-like"/>
    <property type="match status" value="1"/>
</dbReference>
<dbReference type="PANTHER" id="PTHR22789">
    <property type="entry name" value="FUCULOSE PHOSPHATE ALDOLASE"/>
    <property type="match status" value="1"/>
</dbReference>
<feature type="region of interest" description="Disordered" evidence="3">
    <location>
        <begin position="168"/>
        <end position="193"/>
    </location>
</feature>
<dbReference type="EC" id="5.1.3.4" evidence="5"/>
<dbReference type="GO" id="GO:0004803">
    <property type="term" value="F:transposase activity"/>
    <property type="evidence" value="ECO:0007669"/>
    <property type="project" value="InterPro"/>
</dbReference>
<dbReference type="SUPFAM" id="SSF143422">
    <property type="entry name" value="Transposase IS200-like"/>
    <property type="match status" value="1"/>
</dbReference>
<proteinExistence type="predicted"/>
<dbReference type="EMBL" id="AMWG01000092">
    <property type="protein sequence ID" value="ELP32754.1"/>
    <property type="molecule type" value="Genomic_DNA"/>
</dbReference>
<feature type="domain" description="Class II aldolase/adducin N-terminal" evidence="4">
    <location>
        <begin position="200"/>
        <end position="410"/>
    </location>
</feature>
<dbReference type="GO" id="GO:0006313">
    <property type="term" value="P:DNA transposition"/>
    <property type="evidence" value="ECO:0007669"/>
    <property type="project" value="InterPro"/>
</dbReference>
<dbReference type="SUPFAM" id="SSF53639">
    <property type="entry name" value="AraD/HMP-PK domain-like"/>
    <property type="match status" value="1"/>
</dbReference>
<dbReference type="SMART" id="SM01007">
    <property type="entry name" value="Aldolase_II"/>
    <property type="match status" value="1"/>
</dbReference>
<evidence type="ECO:0000256" key="2">
    <source>
        <dbReference type="ARBA" id="ARBA00023239"/>
    </source>
</evidence>
<evidence type="ECO:0000313" key="5">
    <source>
        <dbReference type="EMBL" id="ELP32754.1"/>
    </source>
</evidence>
<gene>
    <name evidence="5" type="ORF">RBSWK_03325</name>
</gene>
<dbReference type="GO" id="GO:0003677">
    <property type="term" value="F:DNA binding"/>
    <property type="evidence" value="ECO:0007669"/>
    <property type="project" value="InterPro"/>
</dbReference>
<evidence type="ECO:0000256" key="1">
    <source>
        <dbReference type="ARBA" id="ARBA00022723"/>
    </source>
</evidence>
<dbReference type="GO" id="GO:0008742">
    <property type="term" value="F:L-ribulose-phosphate 4-epimerase activity"/>
    <property type="evidence" value="ECO:0007669"/>
    <property type="project" value="UniProtKB-EC"/>
</dbReference>
<feature type="compositionally biased region" description="Low complexity" evidence="3">
    <location>
        <begin position="176"/>
        <end position="185"/>
    </location>
</feature>
<evidence type="ECO:0000256" key="3">
    <source>
        <dbReference type="SAM" id="MobiDB-lite"/>
    </source>
</evidence>